<gene>
    <name evidence="2" type="ORF">DL897_01245</name>
</gene>
<dbReference type="GO" id="GO:0003824">
    <property type="term" value="F:catalytic activity"/>
    <property type="evidence" value="ECO:0007669"/>
    <property type="project" value="InterPro"/>
</dbReference>
<evidence type="ECO:0000313" key="2">
    <source>
        <dbReference type="EMBL" id="RAL26705.1"/>
    </source>
</evidence>
<sequence length="238" mass="27032">MLLKNIILEKIFVGKPQTLGQKDAKSAMDKEWTSGIVKKPVEGKVWLGRTNLVGDGQADLKYHGGPDKAVLAYACTHYAKWQTELGIEQMKPGALGENFAIDNQTEAEVCIGDLYQIGEAIVQVSQPRQPCWKPARLWKVKDLALRIQNTGRTGWYLRVMQEGYVESGQPITLLERPYPEWTIAKCNQIMHQQPYDREATQQLASCKLLSENWRNTLWKRVEKGENPDIRGRVIGPNE</sequence>
<dbReference type="GO" id="GO:0030170">
    <property type="term" value="F:pyridoxal phosphate binding"/>
    <property type="evidence" value="ECO:0007669"/>
    <property type="project" value="InterPro"/>
</dbReference>
<feature type="domain" description="MOSC" evidence="1">
    <location>
        <begin position="39"/>
        <end position="174"/>
    </location>
</feature>
<reference evidence="2 3" key="2">
    <citation type="submission" date="2018-06" db="EMBL/GenBank/DDBJ databases">
        <authorList>
            <person name="Zhirakovskaya E."/>
        </authorList>
    </citation>
    <scope>NUCLEOTIDE SEQUENCE [LARGE SCALE GENOMIC DNA]</scope>
    <source>
        <strain evidence="2 3">FBKL4.011</strain>
    </source>
</reference>
<dbReference type="EMBL" id="QJKK01000001">
    <property type="protein sequence ID" value="RAL26705.1"/>
    <property type="molecule type" value="Genomic_DNA"/>
</dbReference>
<dbReference type="PANTHER" id="PTHR30212:SF2">
    <property type="entry name" value="PROTEIN YIIM"/>
    <property type="match status" value="1"/>
</dbReference>
<evidence type="ECO:0000313" key="3">
    <source>
        <dbReference type="Proteomes" id="UP000251213"/>
    </source>
</evidence>
<dbReference type="GO" id="GO:0030151">
    <property type="term" value="F:molybdenum ion binding"/>
    <property type="evidence" value="ECO:0007669"/>
    <property type="project" value="InterPro"/>
</dbReference>
<dbReference type="InterPro" id="IPR005163">
    <property type="entry name" value="Tri_helical_YiiM-like"/>
</dbReference>
<dbReference type="Pfam" id="PF03475">
    <property type="entry name" value="YiiM_3-alpha"/>
    <property type="match status" value="1"/>
</dbReference>
<organism evidence="2 3">
    <name type="scientific">Thermoflavimicrobium daqui</name>
    <dbReference type="NCBI Taxonomy" id="2137476"/>
    <lineage>
        <taxon>Bacteria</taxon>
        <taxon>Bacillati</taxon>
        <taxon>Bacillota</taxon>
        <taxon>Bacilli</taxon>
        <taxon>Bacillales</taxon>
        <taxon>Thermoactinomycetaceae</taxon>
        <taxon>Thermoflavimicrobium</taxon>
    </lineage>
</organism>
<dbReference type="PANTHER" id="PTHR30212">
    <property type="entry name" value="PROTEIN YIIM"/>
    <property type="match status" value="1"/>
</dbReference>
<keyword evidence="3" id="KW-1185">Reference proteome</keyword>
<name>A0A364K8S9_9BACL</name>
<accession>A0A364K8S9</accession>
<evidence type="ECO:0000259" key="1">
    <source>
        <dbReference type="PROSITE" id="PS51340"/>
    </source>
</evidence>
<dbReference type="InterPro" id="IPR005302">
    <property type="entry name" value="MoCF_Sase_C"/>
</dbReference>
<dbReference type="Pfam" id="PF03473">
    <property type="entry name" value="MOSC"/>
    <property type="match status" value="1"/>
</dbReference>
<protein>
    <submittedName>
        <fullName evidence="2">MOSC domain-containing protein</fullName>
    </submittedName>
</protein>
<reference evidence="2 3" key="1">
    <citation type="submission" date="2018-06" db="EMBL/GenBank/DDBJ databases">
        <title>Thermoflavimicrobium daqus sp. nov., a thermophilic microbe isolated from Moutai-flavour Daqu.</title>
        <authorList>
            <person name="Wang X."/>
            <person name="Zhou H."/>
        </authorList>
    </citation>
    <scope>NUCLEOTIDE SEQUENCE [LARGE SCALE GENOMIC DNA]</scope>
    <source>
        <strain evidence="2 3">FBKL4.011</strain>
    </source>
</reference>
<dbReference type="InterPro" id="IPR052353">
    <property type="entry name" value="Benzoxazolinone_Detox_Enz"/>
</dbReference>
<comment type="caution">
    <text evidence="2">The sequence shown here is derived from an EMBL/GenBank/DDBJ whole genome shotgun (WGS) entry which is preliminary data.</text>
</comment>
<dbReference type="Proteomes" id="UP000251213">
    <property type="component" value="Unassembled WGS sequence"/>
</dbReference>
<dbReference type="OrthoDB" id="9786134at2"/>
<dbReference type="SUPFAM" id="SSF50800">
    <property type="entry name" value="PK beta-barrel domain-like"/>
    <property type="match status" value="1"/>
</dbReference>
<dbReference type="InterPro" id="IPR011037">
    <property type="entry name" value="Pyrv_Knase-like_insert_dom_sf"/>
</dbReference>
<dbReference type="PROSITE" id="PS51340">
    <property type="entry name" value="MOSC"/>
    <property type="match status" value="1"/>
</dbReference>
<dbReference type="AlphaFoldDB" id="A0A364K8S9"/>
<dbReference type="Gene3D" id="2.40.33.20">
    <property type="entry name" value="PK beta-barrel domain-like"/>
    <property type="match status" value="1"/>
</dbReference>
<proteinExistence type="predicted"/>